<keyword evidence="3" id="KW-1185">Reference proteome</keyword>
<organism evidence="2 3">
    <name type="scientific">Yersinia phage phiR8-01</name>
    <dbReference type="NCBI Taxonomy" id="1206556"/>
    <lineage>
        <taxon>Viruses</taxon>
        <taxon>Duplodnaviria</taxon>
        <taxon>Heunggongvirae</taxon>
        <taxon>Uroviricota</taxon>
        <taxon>Caudoviricetes</taxon>
        <taxon>Autographivirales</taxon>
        <taxon>Autonotataviridae</taxon>
        <taxon>Melnykvirinae</taxon>
        <taxon>Pienvirus</taxon>
        <taxon>Pienvirus R801</taxon>
    </lineage>
</organism>
<sequence>MPDQILQSPDALSVPKAQPIQVNAPLAQRAASLAIKPNQAQSRQASDNFAEARNAMESVRQENLNALASVFPAVTGMMGKMSENEFADGFMRQMQGDSVKKIAEEQPFNGLFGDGAAVRGARAAQQMSFATSMDMWVSQNQGELARMGLDEQRRALSDYVNGMATGDEQADLMTAQAAIGRFPAILENLARSANQESQHQAAAQQADAISSHAKSLSWARGEVLQGRMSQDSYSTLQAQAVDMLKPMPGQSEQSYRSQMQGAVLQNMRDGNFDMADLIKDKVLQGQLSPEESMQFDSQVKRARAEWLLDNPSSKDYNEFAMGLPSQIAGGRYNSVHDLIQDMDQMNETYARETGSLTPFIDNEQRGKYMGMFTNYENQAQQNADRDSQKLLDENTKRALYVESYAKGSPSGMAASGLDEPTKNEIEKAQSIRFFQEGAKGPSGEVISRLAAQGYTNKPLKESITRTLSLIKNGAVPSKDSLLNLQMAYQKLEGTKYGMGAVATYFDDDIDIAKSMAHMNLEDPRNVTQLKTMVEARKTAVSVTPEIQKQADELVLNEVTPNFLKRWFGDSKSIGAGYQAALKAELPKQLATTLQKYPNLSDEEAMKIAYSKVMANKDVAGDMLITGSKPGQFINTLNQSLNMKIQNANDPRINAMFDTFVKDKVPHNQGYTVGGITMAGQGDHMFLSLLRDDGTTMDVAVTVSELAGLENSNRTKKQVERNKTEQQNAAAREQYNAGWRNLAQQQSQGMRGK</sequence>
<gene>
    <name evidence="2" type="primary">g041</name>
    <name evidence="2" type="ORF">BN110_003</name>
</gene>
<dbReference type="EMBL" id="HE956707">
    <property type="protein sequence ID" value="CCI88384.1"/>
    <property type="molecule type" value="Genomic_DNA"/>
</dbReference>
<dbReference type="Proteomes" id="UP000002907">
    <property type="component" value="Segment"/>
</dbReference>
<dbReference type="GeneID" id="54990871"/>
<reference evidence="2" key="1">
    <citation type="submission" date="2012-06" db="EMBL/GenBank/DDBJ databases">
        <title>Genomic characterization of five bacteriophages specific for Yersinia species.</title>
        <authorList>
            <person name="Skurnik M."/>
            <person name="Nawaz A."/>
            <person name="Happonen L."/>
            <person name="Butcher S."/>
            <person name="Mattinen L."/>
        </authorList>
    </citation>
    <scope>NUCLEOTIDE SEQUENCE [LARGE SCALE GENOMIC DNA]</scope>
</reference>
<evidence type="ECO:0000313" key="3">
    <source>
        <dbReference type="Proteomes" id="UP000002907"/>
    </source>
</evidence>
<dbReference type="KEGG" id="vg:54990871"/>
<dbReference type="RefSeq" id="YP_009800375.1">
    <property type="nucleotide sequence ID" value="NC_047951.1"/>
</dbReference>
<accession>I7LGW3</accession>
<evidence type="ECO:0000256" key="1">
    <source>
        <dbReference type="SAM" id="MobiDB-lite"/>
    </source>
</evidence>
<feature type="compositionally biased region" description="Polar residues" evidence="1">
    <location>
        <begin position="741"/>
        <end position="752"/>
    </location>
</feature>
<proteinExistence type="predicted"/>
<feature type="region of interest" description="Disordered" evidence="1">
    <location>
        <begin position="711"/>
        <end position="752"/>
    </location>
</feature>
<evidence type="ECO:0000313" key="2">
    <source>
        <dbReference type="EMBL" id="CCI88384.1"/>
    </source>
</evidence>
<protein>
    <submittedName>
        <fullName evidence="2">Uncharacterized protein</fullName>
    </submittedName>
</protein>
<name>I7LGW3_9CAUD</name>